<dbReference type="EMBL" id="PTRA01000001">
    <property type="protein sequence ID" value="PQA59568.1"/>
    <property type="molecule type" value="Genomic_DNA"/>
</dbReference>
<feature type="chain" id="PRO_5015708355" evidence="2">
    <location>
        <begin position="23"/>
        <end position="284"/>
    </location>
</feature>
<keyword evidence="2" id="KW-0732">Signal</keyword>
<dbReference type="RefSeq" id="WP_104711166.1">
    <property type="nucleotide sequence ID" value="NZ_PTRA01000001.1"/>
</dbReference>
<evidence type="ECO:0000259" key="3">
    <source>
        <dbReference type="Pfam" id="PF03629"/>
    </source>
</evidence>
<dbReference type="SUPFAM" id="SSF52266">
    <property type="entry name" value="SGNH hydrolase"/>
    <property type="match status" value="1"/>
</dbReference>
<dbReference type="PANTHER" id="PTHR31988">
    <property type="entry name" value="ESTERASE, PUTATIVE (DUF303)-RELATED"/>
    <property type="match status" value="1"/>
</dbReference>
<dbReference type="OrthoDB" id="9795554at2"/>
<feature type="signal peptide" evidence="2">
    <location>
        <begin position="1"/>
        <end position="22"/>
    </location>
</feature>
<dbReference type="InterPro" id="IPR052940">
    <property type="entry name" value="Carb_Esterase_6"/>
</dbReference>
<gene>
    <name evidence="4" type="ORF">C5O19_07970</name>
</gene>
<evidence type="ECO:0000256" key="1">
    <source>
        <dbReference type="ARBA" id="ARBA00022801"/>
    </source>
</evidence>
<protein>
    <submittedName>
        <fullName evidence="4">Sialate O-acetylesterase</fullName>
    </submittedName>
</protein>
<reference evidence="5" key="1">
    <citation type="submission" date="2018-02" db="EMBL/GenBank/DDBJ databases">
        <title>Genome sequencing of Solimonas sp. HR-BB.</title>
        <authorList>
            <person name="Lee Y."/>
            <person name="Jeon C.O."/>
        </authorList>
    </citation>
    <scope>NUCLEOTIDE SEQUENCE [LARGE SCALE GENOMIC DNA]</scope>
    <source>
        <strain evidence="5">HR-U</strain>
    </source>
</reference>
<dbReference type="PANTHER" id="PTHR31988:SF19">
    <property type="entry name" value="9-O-ACETYL-N-ACETYLNEURAMINIC ACID DEACETYLASE-RELATED"/>
    <property type="match status" value="1"/>
</dbReference>
<dbReference type="InterPro" id="IPR036514">
    <property type="entry name" value="SGNH_hydro_sf"/>
</dbReference>
<organism evidence="4 5">
    <name type="scientific">Siphonobacter curvatus</name>
    <dbReference type="NCBI Taxonomy" id="2094562"/>
    <lineage>
        <taxon>Bacteria</taxon>
        <taxon>Pseudomonadati</taxon>
        <taxon>Bacteroidota</taxon>
        <taxon>Cytophagia</taxon>
        <taxon>Cytophagales</taxon>
        <taxon>Cytophagaceae</taxon>
        <taxon>Siphonobacter</taxon>
    </lineage>
</organism>
<comment type="caution">
    <text evidence="4">The sequence shown here is derived from an EMBL/GenBank/DDBJ whole genome shotgun (WGS) entry which is preliminary data.</text>
</comment>
<dbReference type="InterPro" id="IPR005181">
    <property type="entry name" value="SASA"/>
</dbReference>
<keyword evidence="5" id="KW-1185">Reference proteome</keyword>
<dbReference type="Gene3D" id="3.40.50.1110">
    <property type="entry name" value="SGNH hydrolase"/>
    <property type="match status" value="1"/>
</dbReference>
<keyword evidence="1" id="KW-0378">Hydrolase</keyword>
<feature type="domain" description="Sialate O-acetylesterase" evidence="3">
    <location>
        <begin position="27"/>
        <end position="275"/>
    </location>
</feature>
<accession>A0A2S7IPL1</accession>
<dbReference type="Pfam" id="PF03629">
    <property type="entry name" value="SASA"/>
    <property type="match status" value="1"/>
</dbReference>
<evidence type="ECO:0000256" key="2">
    <source>
        <dbReference type="SAM" id="SignalP"/>
    </source>
</evidence>
<sequence length="284" mass="31253">MKKIGMLWFLCCIAFGHEHVFAQDPNFHIYLCLGQSNMEGPAAIESQDTTVSTRFQLLATVDCPQLGRTQGNWYPAKPPLFRCNTRLSPADYFGRTLIAHLPDSIRVGVVPVAVGGSKIEIFDKVQYRAYLDSSATERPWMINMANAYGGNPYERLLTMARLAQKQGVIKGILLHQGESNTGDKAWPGKVQKVYADLLKDLGLAPDSVPLLAGEVVNQDQDGKCASMNAIIATLPQTIPKAYVISSAGLPAVPDKLHFTSQSIRELGKRYAVRMLSLQGFEVKE</sequence>
<evidence type="ECO:0000313" key="4">
    <source>
        <dbReference type="EMBL" id="PQA59568.1"/>
    </source>
</evidence>
<dbReference type="AlphaFoldDB" id="A0A2S7IPL1"/>
<dbReference type="GO" id="GO:0016788">
    <property type="term" value="F:hydrolase activity, acting on ester bonds"/>
    <property type="evidence" value="ECO:0007669"/>
    <property type="project" value="UniProtKB-ARBA"/>
</dbReference>
<proteinExistence type="predicted"/>
<dbReference type="Proteomes" id="UP000239590">
    <property type="component" value="Unassembled WGS sequence"/>
</dbReference>
<evidence type="ECO:0000313" key="5">
    <source>
        <dbReference type="Proteomes" id="UP000239590"/>
    </source>
</evidence>
<name>A0A2S7IPL1_9BACT</name>